<dbReference type="SUPFAM" id="SSF46626">
    <property type="entry name" value="Cytochrome c"/>
    <property type="match status" value="1"/>
</dbReference>
<evidence type="ECO:0000313" key="8">
    <source>
        <dbReference type="EMBL" id="CAE7148788.1"/>
    </source>
</evidence>
<evidence type="ECO:0000256" key="2">
    <source>
        <dbReference type="ARBA" id="ARBA00022617"/>
    </source>
</evidence>
<keyword evidence="2 6" id="KW-0349">Heme</keyword>
<dbReference type="NCBIfam" id="NF005559">
    <property type="entry name" value="PRK07231.1"/>
    <property type="match status" value="1"/>
</dbReference>
<dbReference type="GO" id="GO:0020037">
    <property type="term" value="F:heme binding"/>
    <property type="evidence" value="ECO:0007669"/>
    <property type="project" value="InterPro"/>
</dbReference>
<dbReference type="PANTHER" id="PTHR24321">
    <property type="entry name" value="DEHYDROGENASES, SHORT CHAIN"/>
    <property type="match status" value="1"/>
</dbReference>
<dbReference type="Proteomes" id="UP000649617">
    <property type="component" value="Unassembled WGS sequence"/>
</dbReference>
<sequence length="1041" mass="112123">MTTKPTQLSRDLWIDSRQTSIPITLVKPVSGNQPAPLVILIHGHGGTRHEAGGFTQVAQALAQQGIASVRMDFPGCGDSKESFAQNNLSNMLADIAAAHQYAETELAIDSSRIGALGFSMGGRLALLYSQAMPVKSMALWAPAATDGAVSLVEMFGGQSGYVQMKRRAEQDGAVPFTTSWGQQQLLGHQFFTDIENSQPSSAIKQFSGNLFVLYGSLDQVVKPSVPQAVYQQAIQARDWHTCPDAVVFFQERGDIMRDVVSIPMIWVASLVAALTGLLTPSHGFSAQAGSEFGDLYAANCAVCHGEKLEGAAQGAPLLGVELKHGQNVEQLITSISDGFPTQGMPAWRDTLTLQEIKSLALWISENRSGLLYSDFKIDSELQIPAAVQHSEHHNFVITTVAEHIDPLPFSIAPLPDGQILVTEKMRGLRIVSTDGSLSPLITGTPATYGDARTGGGGLEYGMGWLLDVALHPDYENNGWVYLHYTDRCENCNDISREMQRPVSMNALVRGRIEDNRWVDEQIIWKADLAYYSPASDVAAGGRIAFDPDGFVFLSIGMQSIDLIQDLSAPHGKILRLHDDGRIPADNPFIDHPTANKAIWSYGHRSPQGLEFDPIERKLWETEHGPRGGDEVNLLLPGHNYGWPAFSKGQNYNGSQVSWGKKQGIELELKDIDQPVVDLTPSPAVSSFVLYEAAAFPAWKHQFLVGSLKAADVYRLKIVDNKLIEQEMLIRDLARIRDIEVDPNGHILLLLEHASGGRIVRISPATEGQQTAAAAPPASSEKIMGRIEGKVAIITGGASGIGRGCAERLSAEGATVVVTDIDTTLGEQTVANIVKAGGKAEFIKHDVTSESDWVDVVEQTVARHGGLNILVNNAGIGIGGSIVDMTLEDWQRQQAINLDGVFLGIKYAIPAMRDAGSGSIINMSSVAGLKGAANLAAYNATKGGVRLLTKGVALECAQSRWPIRVNSVHPGVIDTPIWTKVNPEYFEEGENAVDVEAMATLGVPTGEVGYPLDIANGVLFLASDESRYITGTELVIDGGLSA</sequence>
<dbReference type="SUPFAM" id="SSF53474">
    <property type="entry name" value="alpha/beta-Hydrolases"/>
    <property type="match status" value="1"/>
</dbReference>
<dbReference type="Gene3D" id="3.40.50.1820">
    <property type="entry name" value="alpha/beta hydrolase"/>
    <property type="match status" value="1"/>
</dbReference>
<dbReference type="GO" id="GO:0009055">
    <property type="term" value="F:electron transfer activity"/>
    <property type="evidence" value="ECO:0007669"/>
    <property type="project" value="InterPro"/>
</dbReference>
<keyword evidence="4" id="KW-0560">Oxidoreductase</keyword>
<dbReference type="InterPro" id="IPR022742">
    <property type="entry name" value="Hydrolase_4"/>
</dbReference>
<dbReference type="Pfam" id="PF13561">
    <property type="entry name" value="adh_short_C2"/>
    <property type="match status" value="1"/>
</dbReference>
<dbReference type="PRINTS" id="PR00080">
    <property type="entry name" value="SDRFAMILY"/>
</dbReference>
<dbReference type="InterPro" id="IPR020904">
    <property type="entry name" value="Sc_DH/Rdtase_CS"/>
</dbReference>
<dbReference type="InterPro" id="IPR036291">
    <property type="entry name" value="NAD(P)-bd_dom_sf"/>
</dbReference>
<keyword evidence="5 6" id="KW-0408">Iron</keyword>
<dbReference type="Gene3D" id="3.40.50.720">
    <property type="entry name" value="NAD(P)-binding Rossmann-like Domain"/>
    <property type="match status" value="1"/>
</dbReference>
<proteinExistence type="inferred from homology"/>
<organism evidence="8 9">
    <name type="scientific">Symbiodinium pilosum</name>
    <name type="common">Dinoflagellate</name>
    <dbReference type="NCBI Taxonomy" id="2952"/>
    <lineage>
        <taxon>Eukaryota</taxon>
        <taxon>Sar</taxon>
        <taxon>Alveolata</taxon>
        <taxon>Dinophyceae</taxon>
        <taxon>Suessiales</taxon>
        <taxon>Symbiodiniaceae</taxon>
        <taxon>Symbiodinium</taxon>
    </lineage>
</organism>
<dbReference type="InterPro" id="IPR011041">
    <property type="entry name" value="Quinoprot_gluc/sorb_DH_b-prop"/>
</dbReference>
<dbReference type="PANTHER" id="PTHR24321:SF15">
    <property type="entry name" value="OXIDOREDUCTASE UCPA"/>
    <property type="match status" value="1"/>
</dbReference>
<evidence type="ECO:0000256" key="5">
    <source>
        <dbReference type="ARBA" id="ARBA00023004"/>
    </source>
</evidence>
<comment type="caution">
    <text evidence="8">The sequence shown here is derived from an EMBL/GenBank/DDBJ whole genome shotgun (WGS) entry which is preliminary data.</text>
</comment>
<dbReference type="SUPFAM" id="SSF51735">
    <property type="entry name" value="NAD(P)-binding Rossmann-fold domains"/>
    <property type="match status" value="1"/>
</dbReference>
<dbReference type="InterPro" id="IPR011042">
    <property type="entry name" value="6-blade_b-propeller_TolB-like"/>
</dbReference>
<dbReference type="PROSITE" id="PS51007">
    <property type="entry name" value="CYTC"/>
    <property type="match status" value="1"/>
</dbReference>
<dbReference type="Gene3D" id="1.10.760.10">
    <property type="entry name" value="Cytochrome c-like domain"/>
    <property type="match status" value="1"/>
</dbReference>
<keyword evidence="3 6" id="KW-0479">Metal-binding</keyword>
<dbReference type="Gene3D" id="2.120.10.30">
    <property type="entry name" value="TolB, C-terminal domain"/>
    <property type="match status" value="1"/>
</dbReference>
<dbReference type="InterPro" id="IPR012938">
    <property type="entry name" value="Glc/Sorbosone_DH"/>
</dbReference>
<comment type="similarity">
    <text evidence="1">Belongs to the short-chain dehydrogenases/reductases (SDR) family.</text>
</comment>
<dbReference type="Pfam" id="PF13442">
    <property type="entry name" value="Cytochrome_CBB3"/>
    <property type="match status" value="1"/>
</dbReference>
<evidence type="ECO:0000313" key="9">
    <source>
        <dbReference type="Proteomes" id="UP000649617"/>
    </source>
</evidence>
<evidence type="ECO:0000256" key="6">
    <source>
        <dbReference type="PROSITE-ProRule" id="PRU00433"/>
    </source>
</evidence>
<dbReference type="AlphaFoldDB" id="A0A812IR71"/>
<dbReference type="OrthoDB" id="1888931at2759"/>
<dbReference type="InterPro" id="IPR009056">
    <property type="entry name" value="Cyt_c-like_dom"/>
</dbReference>
<dbReference type="Pfam" id="PF07995">
    <property type="entry name" value="GSDH"/>
    <property type="match status" value="1"/>
</dbReference>
<dbReference type="InterPro" id="IPR029058">
    <property type="entry name" value="AB_hydrolase_fold"/>
</dbReference>
<dbReference type="InterPro" id="IPR002347">
    <property type="entry name" value="SDR_fam"/>
</dbReference>
<protein>
    <submittedName>
        <fullName evidence="8">LinX protein</fullName>
    </submittedName>
</protein>
<keyword evidence="9" id="KW-1185">Reference proteome</keyword>
<gene>
    <name evidence="8" type="primary">linX</name>
    <name evidence="8" type="ORF">SPIL2461_LOCUS39</name>
</gene>
<dbReference type="EMBL" id="CAJNIZ010000001">
    <property type="protein sequence ID" value="CAE7148788.1"/>
    <property type="molecule type" value="Genomic_DNA"/>
</dbReference>
<dbReference type="PRINTS" id="PR00081">
    <property type="entry name" value="GDHRDH"/>
</dbReference>
<dbReference type="GO" id="GO:0016491">
    <property type="term" value="F:oxidoreductase activity"/>
    <property type="evidence" value="ECO:0007669"/>
    <property type="project" value="UniProtKB-KW"/>
</dbReference>
<dbReference type="FunFam" id="3.40.50.720:FF:000084">
    <property type="entry name" value="Short-chain dehydrogenase reductase"/>
    <property type="match status" value="1"/>
</dbReference>
<dbReference type="Pfam" id="PF12146">
    <property type="entry name" value="Hydrolase_4"/>
    <property type="match status" value="1"/>
</dbReference>
<evidence type="ECO:0000256" key="1">
    <source>
        <dbReference type="ARBA" id="ARBA00006484"/>
    </source>
</evidence>
<feature type="domain" description="Cytochrome c" evidence="7">
    <location>
        <begin position="284"/>
        <end position="367"/>
    </location>
</feature>
<accession>A0A812IR71</accession>
<dbReference type="GO" id="GO:0046872">
    <property type="term" value="F:metal ion binding"/>
    <property type="evidence" value="ECO:0007669"/>
    <property type="project" value="UniProtKB-KW"/>
</dbReference>
<dbReference type="PROSITE" id="PS00061">
    <property type="entry name" value="ADH_SHORT"/>
    <property type="match status" value="1"/>
</dbReference>
<evidence type="ECO:0000256" key="3">
    <source>
        <dbReference type="ARBA" id="ARBA00022723"/>
    </source>
</evidence>
<reference evidence="8" key="1">
    <citation type="submission" date="2021-02" db="EMBL/GenBank/DDBJ databases">
        <authorList>
            <person name="Dougan E. K."/>
            <person name="Rhodes N."/>
            <person name="Thang M."/>
            <person name="Chan C."/>
        </authorList>
    </citation>
    <scope>NUCLEOTIDE SEQUENCE</scope>
</reference>
<dbReference type="InterPro" id="IPR036909">
    <property type="entry name" value="Cyt_c-like_dom_sf"/>
</dbReference>
<evidence type="ECO:0000259" key="7">
    <source>
        <dbReference type="PROSITE" id="PS51007"/>
    </source>
</evidence>
<dbReference type="SUPFAM" id="SSF50952">
    <property type="entry name" value="Soluble quinoprotein glucose dehydrogenase"/>
    <property type="match status" value="1"/>
</dbReference>
<name>A0A812IR71_SYMPI</name>
<evidence type="ECO:0000256" key="4">
    <source>
        <dbReference type="ARBA" id="ARBA00023002"/>
    </source>
</evidence>